<comment type="similarity">
    <text evidence="1">Belongs to the aspartyl/asparaginyl beta-hydroxylase family.</text>
</comment>
<sequence>MSEVQKKGFELCRFEDALAPIVLNHDHAKEVVVVGCDELEDGLDEALDAMEEFPVDYPQQEDALLLHCRFPRPIQSKTSVKSLLQEASPSRSQDSQDNPKEDNGEEPLASITGIPEEFGATAGTPKIHVHLWTGTVASSKPNTCKCQAAHSEWKRQSLQQNHATQLSSEQQQAQSVELQWVDLRQCGPGPLLFPSLTSVAHFYRSLMGTSHQSSPWWQQEDDDKDYKTLHTTFSHHNPHNRIAVLLDGEVSDFLLDIRVADICPSWSLYSVSQVKVAPTWQPWQAATPDTNLTTTTKAATLVIFKPLPPRPLLTLAKPSSNKIEMDETHLTELPEGCLWEMYLEYKDEDDNEKNDKDNIEEKKTTVRKVPHCRMTAPPYVSYKQDFDMALLQPLLDNWKVVRDEALQIPQWTAWPETQHYSKARSRQDVDDDQDGISEEEPFHPSWNVFPLCHCFPANQPENKQWIDKTCAFVPRTVELLRAMNPLVRTALFSRLDPETTLEAHTGWSDLANHVLRCHLSLVVPDGEVCGTWVDGCVATHKEGQFLCFDDSKTHRAFNYHKSQERIVLILDLARPDNLPIGTATGGHSDELDQFIAQMNV</sequence>
<dbReference type="GO" id="GO:0051213">
    <property type="term" value="F:dioxygenase activity"/>
    <property type="evidence" value="ECO:0007669"/>
    <property type="project" value="UniProtKB-KW"/>
</dbReference>
<dbReference type="InterPro" id="IPR027443">
    <property type="entry name" value="IPNS-like_sf"/>
</dbReference>
<dbReference type="InterPro" id="IPR007803">
    <property type="entry name" value="Asp/Arg/Pro-Hydrxlase"/>
</dbReference>
<evidence type="ECO:0000313" key="7">
    <source>
        <dbReference type="Proteomes" id="UP001153069"/>
    </source>
</evidence>
<organism evidence="6 7">
    <name type="scientific">Seminavis robusta</name>
    <dbReference type="NCBI Taxonomy" id="568900"/>
    <lineage>
        <taxon>Eukaryota</taxon>
        <taxon>Sar</taxon>
        <taxon>Stramenopiles</taxon>
        <taxon>Ochrophyta</taxon>
        <taxon>Bacillariophyta</taxon>
        <taxon>Bacillariophyceae</taxon>
        <taxon>Bacillariophycidae</taxon>
        <taxon>Naviculales</taxon>
        <taxon>Naviculaceae</taxon>
        <taxon>Seminavis</taxon>
    </lineage>
</organism>
<dbReference type="AlphaFoldDB" id="A0A9N8H794"/>
<dbReference type="PANTHER" id="PTHR46332:SF5">
    <property type="entry name" value="ASPARTATE BETA-HYDROXYLASE DOMAIN CONTAINING 2"/>
    <property type="match status" value="1"/>
</dbReference>
<accession>A0A9N8H794</accession>
<comment type="caution">
    <text evidence="6">The sequence shown here is derived from an EMBL/GenBank/DDBJ whole genome shotgun (WGS) entry which is preliminary data.</text>
</comment>
<evidence type="ECO:0000259" key="5">
    <source>
        <dbReference type="Pfam" id="PF05118"/>
    </source>
</evidence>
<dbReference type="PANTHER" id="PTHR46332">
    <property type="entry name" value="ASPARTATE BETA-HYDROXYLASE DOMAIN-CONTAINING PROTEIN 2"/>
    <property type="match status" value="1"/>
</dbReference>
<dbReference type="OrthoDB" id="438431at2759"/>
<keyword evidence="2" id="KW-0223">Dioxygenase</keyword>
<evidence type="ECO:0000256" key="2">
    <source>
        <dbReference type="ARBA" id="ARBA00022964"/>
    </source>
</evidence>
<evidence type="ECO:0000313" key="6">
    <source>
        <dbReference type="EMBL" id="CAB9504428.1"/>
    </source>
</evidence>
<evidence type="ECO:0000256" key="4">
    <source>
        <dbReference type="SAM" id="MobiDB-lite"/>
    </source>
</evidence>
<keyword evidence="3" id="KW-0560">Oxidoreductase</keyword>
<dbReference type="GO" id="GO:0016020">
    <property type="term" value="C:membrane"/>
    <property type="evidence" value="ECO:0007669"/>
    <property type="project" value="TreeGrafter"/>
</dbReference>
<protein>
    <submittedName>
        <fullName evidence="6">Aspartyl/Asparaginyl beta-hydroxylase</fullName>
    </submittedName>
</protein>
<feature type="domain" description="Aspartyl/asparaginy/proline hydroxylase" evidence="5">
    <location>
        <begin position="396"/>
        <end position="575"/>
    </location>
</feature>
<dbReference type="Proteomes" id="UP001153069">
    <property type="component" value="Unassembled WGS sequence"/>
</dbReference>
<name>A0A9N8H794_9STRA</name>
<feature type="region of interest" description="Disordered" evidence="4">
    <location>
        <begin position="79"/>
        <end position="109"/>
    </location>
</feature>
<proteinExistence type="inferred from homology"/>
<gene>
    <name evidence="6" type="ORF">SEMRO_196_G083680.1</name>
</gene>
<dbReference type="InterPro" id="IPR051821">
    <property type="entry name" value="Asp/Asn_beta-hydroxylase"/>
</dbReference>
<dbReference type="Gene3D" id="2.60.120.330">
    <property type="entry name" value="B-lactam Antibiotic, Isopenicillin N Synthase, Chain"/>
    <property type="match status" value="1"/>
</dbReference>
<keyword evidence="7" id="KW-1185">Reference proteome</keyword>
<dbReference type="EMBL" id="CAICTM010000195">
    <property type="protein sequence ID" value="CAB9504428.1"/>
    <property type="molecule type" value="Genomic_DNA"/>
</dbReference>
<dbReference type="SUPFAM" id="SSF51197">
    <property type="entry name" value="Clavaminate synthase-like"/>
    <property type="match status" value="1"/>
</dbReference>
<reference evidence="6" key="1">
    <citation type="submission" date="2020-06" db="EMBL/GenBank/DDBJ databases">
        <authorList>
            <consortium name="Plant Systems Biology data submission"/>
        </authorList>
    </citation>
    <scope>NUCLEOTIDE SEQUENCE</scope>
    <source>
        <strain evidence="6">D6</strain>
    </source>
</reference>
<evidence type="ECO:0000256" key="3">
    <source>
        <dbReference type="ARBA" id="ARBA00023002"/>
    </source>
</evidence>
<feature type="region of interest" description="Disordered" evidence="4">
    <location>
        <begin position="417"/>
        <end position="437"/>
    </location>
</feature>
<dbReference type="Pfam" id="PF05118">
    <property type="entry name" value="Asp_Arg_Hydrox"/>
    <property type="match status" value="1"/>
</dbReference>
<feature type="compositionally biased region" description="Polar residues" evidence="4">
    <location>
        <begin position="79"/>
        <end position="96"/>
    </location>
</feature>
<evidence type="ECO:0000256" key="1">
    <source>
        <dbReference type="ARBA" id="ARBA00007730"/>
    </source>
</evidence>